<dbReference type="InterPro" id="IPR036322">
    <property type="entry name" value="WD40_repeat_dom_sf"/>
</dbReference>
<dbReference type="Pfam" id="PF00400">
    <property type="entry name" value="WD40"/>
    <property type="match status" value="3"/>
</dbReference>
<evidence type="ECO:0000313" key="4">
    <source>
        <dbReference type="Proteomes" id="UP000828390"/>
    </source>
</evidence>
<gene>
    <name evidence="3" type="ORF">DPMN_005374</name>
</gene>
<accession>A0A9D4MQ50</accession>
<protein>
    <submittedName>
        <fullName evidence="3">Uncharacterized protein</fullName>
    </submittedName>
</protein>
<dbReference type="GO" id="GO:0005814">
    <property type="term" value="C:centriole"/>
    <property type="evidence" value="ECO:0007669"/>
    <property type="project" value="TreeGrafter"/>
</dbReference>
<proteinExistence type="predicted"/>
<dbReference type="PROSITE" id="PS50082">
    <property type="entry name" value="WD_REPEATS_2"/>
    <property type="match status" value="1"/>
</dbReference>
<sequence>MIKIKCTSGKNKAPDKYYFKGRSMLRLVSAGDDIKIWDCNDFLLEHQFNPHDQNITSVCWACDNSFLASASVHTENVVLTDARTWDKSILKCEMGVMCLDVNDTSRYMLNGASSGVISVWDLKTRKVRKTYKEHKGPVTCARFNQGTTSIASGSETGEIILYNVVTGQGCRPMTTPSVQAIKQVQYGRKKSQLGSVSDDGAVSLWDCNTRQLVHTFSCHRAPATGLSFSPINDIFLVSVGLDKRIVCHDIQTKKVVKVINTDSPLTSVDTMSNGISLAVGSTRGQIFHYDLRMGFVPLLVLDAHKSSVQGLKFQMEVKGETLNSKPKSSTGNQHLKHRQLPASPRTVGNIQHEMKTPVTGVDMDVFSPLREGFQEHSNEDSENRNSDGMPAGNPAKEWQADIYSGGVLSPLHEQVGRGSSGAGLSPLAFQGFTPRSTQKQNSPVLSSLENRMNIQTTVPTVNIVSATPQDHDTSNGMPTYTGLTNGMSTSHHMTSEAVINQMGTDIPRERTPAHQPKQVAFLTEEPDTYIFSSNSNSPSHSNNDSHSPESSRLSQNQQIGMSASPCLPTMHYGDSPGSAYGGVNGASLQHYPTTPDGVNAQSLVPSDVDLKPRPVRKHVSDDKYATVDEETITKIVRKVVQEEFCAMKKELVSVIKDSNDDTVDSLHRDIMNLQSTMLVEFLQLQNELIHLLEQYSVNPDMVAEINRLQEENKRLKRIY</sequence>
<dbReference type="Gene3D" id="2.130.10.10">
    <property type="entry name" value="YVTN repeat-like/Quinoprotein amine dehydrogenase"/>
    <property type="match status" value="2"/>
</dbReference>
<keyword evidence="1" id="KW-0853">WD repeat</keyword>
<evidence type="ECO:0000256" key="1">
    <source>
        <dbReference type="PROSITE-ProRule" id="PRU00221"/>
    </source>
</evidence>
<reference evidence="3" key="1">
    <citation type="journal article" date="2019" name="bioRxiv">
        <title>The Genome of the Zebra Mussel, Dreissena polymorpha: A Resource for Invasive Species Research.</title>
        <authorList>
            <person name="McCartney M.A."/>
            <person name="Auch B."/>
            <person name="Kono T."/>
            <person name="Mallez S."/>
            <person name="Zhang Y."/>
            <person name="Obille A."/>
            <person name="Becker A."/>
            <person name="Abrahante J.E."/>
            <person name="Garbe J."/>
            <person name="Badalamenti J.P."/>
            <person name="Herman A."/>
            <person name="Mangelson H."/>
            <person name="Liachko I."/>
            <person name="Sullivan S."/>
            <person name="Sone E.D."/>
            <person name="Koren S."/>
            <person name="Silverstein K.A.T."/>
            <person name="Beckman K.B."/>
            <person name="Gohl D.M."/>
        </authorList>
    </citation>
    <scope>NUCLEOTIDE SEQUENCE</scope>
    <source>
        <strain evidence="3">Duluth1</strain>
        <tissue evidence="3">Whole animal</tissue>
    </source>
</reference>
<reference evidence="3" key="2">
    <citation type="submission" date="2020-11" db="EMBL/GenBank/DDBJ databases">
        <authorList>
            <person name="McCartney M.A."/>
            <person name="Auch B."/>
            <person name="Kono T."/>
            <person name="Mallez S."/>
            <person name="Becker A."/>
            <person name="Gohl D.M."/>
            <person name="Silverstein K.A.T."/>
            <person name="Koren S."/>
            <person name="Bechman K.B."/>
            <person name="Herman A."/>
            <person name="Abrahante J.E."/>
            <person name="Garbe J."/>
        </authorList>
    </citation>
    <scope>NUCLEOTIDE SEQUENCE</scope>
    <source>
        <strain evidence="3">Duluth1</strain>
        <tissue evidence="3">Whole animal</tissue>
    </source>
</reference>
<dbReference type="PANTHER" id="PTHR44414">
    <property type="entry name" value="PROTEIN NEDD1"/>
    <property type="match status" value="1"/>
</dbReference>
<dbReference type="AlphaFoldDB" id="A0A9D4MQ50"/>
<feature type="compositionally biased region" description="Polar residues" evidence="2">
    <location>
        <begin position="321"/>
        <end position="333"/>
    </location>
</feature>
<dbReference type="GO" id="GO:0000278">
    <property type="term" value="P:mitotic cell cycle"/>
    <property type="evidence" value="ECO:0007669"/>
    <property type="project" value="TreeGrafter"/>
</dbReference>
<dbReference type="GO" id="GO:0005813">
    <property type="term" value="C:centrosome"/>
    <property type="evidence" value="ECO:0007669"/>
    <property type="project" value="TreeGrafter"/>
</dbReference>
<comment type="caution">
    <text evidence="3">The sequence shown here is derived from an EMBL/GenBank/DDBJ whole genome shotgun (WGS) entry which is preliminary data.</text>
</comment>
<dbReference type="SMART" id="SM00320">
    <property type="entry name" value="WD40"/>
    <property type="match status" value="6"/>
</dbReference>
<dbReference type="InterPro" id="IPR001680">
    <property type="entry name" value="WD40_rpt"/>
</dbReference>
<dbReference type="EMBL" id="JAIWYP010000001">
    <property type="protein sequence ID" value="KAH3881448.1"/>
    <property type="molecule type" value="Genomic_DNA"/>
</dbReference>
<organism evidence="3 4">
    <name type="scientific">Dreissena polymorpha</name>
    <name type="common">Zebra mussel</name>
    <name type="synonym">Mytilus polymorpha</name>
    <dbReference type="NCBI Taxonomy" id="45954"/>
    <lineage>
        <taxon>Eukaryota</taxon>
        <taxon>Metazoa</taxon>
        <taxon>Spiralia</taxon>
        <taxon>Lophotrochozoa</taxon>
        <taxon>Mollusca</taxon>
        <taxon>Bivalvia</taxon>
        <taxon>Autobranchia</taxon>
        <taxon>Heteroconchia</taxon>
        <taxon>Euheterodonta</taxon>
        <taxon>Imparidentia</taxon>
        <taxon>Neoheterodontei</taxon>
        <taxon>Myida</taxon>
        <taxon>Dreissenoidea</taxon>
        <taxon>Dreissenidae</taxon>
        <taxon>Dreissena</taxon>
    </lineage>
</organism>
<feature type="compositionally biased region" description="Low complexity" evidence="2">
    <location>
        <begin position="532"/>
        <end position="551"/>
    </location>
</feature>
<dbReference type="GO" id="GO:0000922">
    <property type="term" value="C:spindle pole"/>
    <property type="evidence" value="ECO:0007669"/>
    <property type="project" value="TreeGrafter"/>
</dbReference>
<feature type="repeat" description="WD" evidence="1">
    <location>
        <begin position="96"/>
        <end position="130"/>
    </location>
</feature>
<feature type="compositionally biased region" description="Basic and acidic residues" evidence="2">
    <location>
        <begin position="374"/>
        <end position="385"/>
    </location>
</feature>
<dbReference type="SUPFAM" id="SSF50978">
    <property type="entry name" value="WD40 repeat-like"/>
    <property type="match status" value="1"/>
</dbReference>
<dbReference type="Proteomes" id="UP000828390">
    <property type="component" value="Unassembled WGS sequence"/>
</dbReference>
<feature type="region of interest" description="Disordered" evidence="2">
    <location>
        <begin position="374"/>
        <end position="394"/>
    </location>
</feature>
<evidence type="ECO:0000313" key="3">
    <source>
        <dbReference type="EMBL" id="KAH3881448.1"/>
    </source>
</evidence>
<dbReference type="GO" id="GO:0036064">
    <property type="term" value="C:ciliary basal body"/>
    <property type="evidence" value="ECO:0007669"/>
    <property type="project" value="TreeGrafter"/>
</dbReference>
<dbReference type="GO" id="GO:0005737">
    <property type="term" value="C:cytoplasm"/>
    <property type="evidence" value="ECO:0007669"/>
    <property type="project" value="TreeGrafter"/>
</dbReference>
<feature type="region of interest" description="Disordered" evidence="2">
    <location>
        <begin position="529"/>
        <end position="557"/>
    </location>
</feature>
<dbReference type="PANTHER" id="PTHR44414:SF1">
    <property type="entry name" value="PROTEIN NEDD1"/>
    <property type="match status" value="1"/>
</dbReference>
<dbReference type="GO" id="GO:0043015">
    <property type="term" value="F:gamma-tubulin binding"/>
    <property type="evidence" value="ECO:0007669"/>
    <property type="project" value="TreeGrafter"/>
</dbReference>
<keyword evidence="4" id="KW-1185">Reference proteome</keyword>
<feature type="region of interest" description="Disordered" evidence="2">
    <location>
        <begin position="321"/>
        <end position="341"/>
    </location>
</feature>
<name>A0A9D4MQ50_DREPO</name>
<dbReference type="InterPro" id="IPR052818">
    <property type="entry name" value="NEDD1_Spindle_Assembly"/>
</dbReference>
<evidence type="ECO:0000256" key="2">
    <source>
        <dbReference type="SAM" id="MobiDB-lite"/>
    </source>
</evidence>
<feature type="region of interest" description="Disordered" evidence="2">
    <location>
        <begin position="591"/>
        <end position="614"/>
    </location>
</feature>
<dbReference type="GO" id="GO:0007020">
    <property type="term" value="P:microtubule nucleation"/>
    <property type="evidence" value="ECO:0007669"/>
    <property type="project" value="TreeGrafter"/>
</dbReference>
<dbReference type="InterPro" id="IPR015943">
    <property type="entry name" value="WD40/YVTN_repeat-like_dom_sf"/>
</dbReference>